<name>A0A8E2E612_9PEZI</name>
<keyword evidence="2" id="KW-1185">Reference proteome</keyword>
<evidence type="ECO:0008006" key="3">
    <source>
        <dbReference type="Google" id="ProtNLM"/>
    </source>
</evidence>
<feature type="non-terminal residue" evidence="1">
    <location>
        <position position="54"/>
    </location>
</feature>
<dbReference type="Proteomes" id="UP000250266">
    <property type="component" value="Unassembled WGS sequence"/>
</dbReference>
<dbReference type="EMBL" id="KV745098">
    <property type="protein sequence ID" value="OCK77831.1"/>
    <property type="molecule type" value="Genomic_DNA"/>
</dbReference>
<protein>
    <recommendedName>
        <fullName evidence="3">Heterokaryon incompatibility domain-containing protein</fullName>
    </recommendedName>
</protein>
<proteinExistence type="predicted"/>
<sequence length="54" mass="6624">RLRVIEVPRAKLFGATWIQRCWSHQEYLFSPRCIVFGDKRVIWEYKEVLWKDGI</sequence>
<accession>A0A8E2E612</accession>
<organism evidence="1 2">
    <name type="scientific">Lepidopterella palustris CBS 459.81</name>
    <dbReference type="NCBI Taxonomy" id="1314670"/>
    <lineage>
        <taxon>Eukaryota</taxon>
        <taxon>Fungi</taxon>
        <taxon>Dikarya</taxon>
        <taxon>Ascomycota</taxon>
        <taxon>Pezizomycotina</taxon>
        <taxon>Dothideomycetes</taxon>
        <taxon>Pleosporomycetidae</taxon>
        <taxon>Mytilinidiales</taxon>
        <taxon>Argynnaceae</taxon>
        <taxon>Lepidopterella</taxon>
    </lineage>
</organism>
<dbReference type="AlphaFoldDB" id="A0A8E2E612"/>
<reference evidence="1 2" key="1">
    <citation type="journal article" date="2016" name="Nat. Commun.">
        <title>Ectomycorrhizal ecology is imprinted in the genome of the dominant symbiotic fungus Cenococcum geophilum.</title>
        <authorList>
            <consortium name="DOE Joint Genome Institute"/>
            <person name="Peter M."/>
            <person name="Kohler A."/>
            <person name="Ohm R.A."/>
            <person name="Kuo A."/>
            <person name="Krutzmann J."/>
            <person name="Morin E."/>
            <person name="Arend M."/>
            <person name="Barry K.W."/>
            <person name="Binder M."/>
            <person name="Choi C."/>
            <person name="Clum A."/>
            <person name="Copeland A."/>
            <person name="Grisel N."/>
            <person name="Haridas S."/>
            <person name="Kipfer T."/>
            <person name="LaButti K."/>
            <person name="Lindquist E."/>
            <person name="Lipzen A."/>
            <person name="Maire R."/>
            <person name="Meier B."/>
            <person name="Mihaltcheva S."/>
            <person name="Molinier V."/>
            <person name="Murat C."/>
            <person name="Poggeler S."/>
            <person name="Quandt C.A."/>
            <person name="Sperisen C."/>
            <person name="Tritt A."/>
            <person name="Tisserant E."/>
            <person name="Crous P.W."/>
            <person name="Henrissat B."/>
            <person name="Nehls U."/>
            <person name="Egli S."/>
            <person name="Spatafora J.W."/>
            <person name="Grigoriev I.V."/>
            <person name="Martin F.M."/>
        </authorList>
    </citation>
    <scope>NUCLEOTIDE SEQUENCE [LARGE SCALE GENOMIC DNA]</scope>
    <source>
        <strain evidence="1 2">CBS 459.81</strain>
    </source>
</reference>
<gene>
    <name evidence="1" type="ORF">K432DRAFT_259763</name>
</gene>
<evidence type="ECO:0000313" key="1">
    <source>
        <dbReference type="EMBL" id="OCK77831.1"/>
    </source>
</evidence>
<feature type="non-terminal residue" evidence="1">
    <location>
        <position position="1"/>
    </location>
</feature>
<evidence type="ECO:0000313" key="2">
    <source>
        <dbReference type="Proteomes" id="UP000250266"/>
    </source>
</evidence>